<sequence>MDKSHTKHKETHDCCGSGHHEYNEKHAHTHDDHAHNDHTHGNPFLIPFLAITVFAVVEFAGGMWTQSLALLSDAWHMLFDVLALGLAMWAAHHARKSPESSRLELRVSMVNAVSMLLVAVWIIIEAIERLRNPVPVAGGYVSVIAVLGLLVNIFVAKHMHHQHQHHGGDASLNHRAAFLHVLGDLLGSVTAIVAGVVIYFTGWVTIDPILSIVISVLLFAVTLNLIRDIRRGTIHHPH</sequence>
<dbReference type="PANTHER" id="PTHR11562">
    <property type="entry name" value="CATION EFFLUX PROTEIN/ ZINC TRANSPORTER"/>
    <property type="match status" value="1"/>
</dbReference>
<feature type="transmembrane region" description="Helical" evidence="6">
    <location>
        <begin position="74"/>
        <end position="91"/>
    </location>
</feature>
<dbReference type="NCBIfam" id="TIGR01297">
    <property type="entry name" value="CDF"/>
    <property type="match status" value="1"/>
</dbReference>
<feature type="transmembrane region" description="Helical" evidence="6">
    <location>
        <begin position="44"/>
        <end position="62"/>
    </location>
</feature>
<feature type="transmembrane region" description="Helical" evidence="6">
    <location>
        <begin position="208"/>
        <end position="226"/>
    </location>
</feature>
<evidence type="ECO:0000256" key="5">
    <source>
        <dbReference type="ARBA" id="ARBA00023136"/>
    </source>
</evidence>
<organism evidence="8 9">
    <name type="scientific">Methylophilus flavus</name>
    <dbReference type="NCBI Taxonomy" id="640084"/>
    <lineage>
        <taxon>Bacteria</taxon>
        <taxon>Pseudomonadati</taxon>
        <taxon>Pseudomonadota</taxon>
        <taxon>Betaproteobacteria</taxon>
        <taxon>Nitrosomonadales</taxon>
        <taxon>Methylophilaceae</taxon>
        <taxon>Methylophilus</taxon>
    </lineage>
</organism>
<feature type="transmembrane region" description="Helical" evidence="6">
    <location>
        <begin position="103"/>
        <end position="124"/>
    </location>
</feature>
<reference evidence="9" key="1">
    <citation type="journal article" date="2019" name="Int. J. Syst. Evol. Microbiol.">
        <title>The Global Catalogue of Microorganisms (GCM) 10K type strain sequencing project: providing services to taxonomists for standard genome sequencing and annotation.</title>
        <authorList>
            <consortium name="The Broad Institute Genomics Platform"/>
            <consortium name="The Broad Institute Genome Sequencing Center for Infectious Disease"/>
            <person name="Wu L."/>
            <person name="Ma J."/>
        </authorList>
    </citation>
    <scope>NUCLEOTIDE SEQUENCE [LARGE SCALE GENOMIC DNA]</scope>
    <source>
        <strain evidence="9">CCUG 58411</strain>
    </source>
</reference>
<dbReference type="InterPro" id="IPR027469">
    <property type="entry name" value="Cation_efflux_TMD_sf"/>
</dbReference>
<keyword evidence="4 6" id="KW-1133">Transmembrane helix</keyword>
<evidence type="ECO:0000256" key="3">
    <source>
        <dbReference type="ARBA" id="ARBA00022906"/>
    </source>
</evidence>
<keyword evidence="3" id="KW-0406">Ion transport</keyword>
<evidence type="ECO:0000256" key="6">
    <source>
        <dbReference type="SAM" id="Phobius"/>
    </source>
</evidence>
<keyword evidence="3" id="KW-0813">Transport</keyword>
<keyword evidence="3" id="KW-0862">Zinc</keyword>
<keyword evidence="3" id="KW-0864">Zinc transport</keyword>
<dbReference type="Pfam" id="PF01545">
    <property type="entry name" value="Cation_efflux"/>
    <property type="match status" value="1"/>
</dbReference>
<dbReference type="InterPro" id="IPR050681">
    <property type="entry name" value="CDF/SLC30A"/>
</dbReference>
<dbReference type="PANTHER" id="PTHR11562:SF17">
    <property type="entry name" value="RE54080P-RELATED"/>
    <property type="match status" value="1"/>
</dbReference>
<dbReference type="InterPro" id="IPR058533">
    <property type="entry name" value="Cation_efflux_TM"/>
</dbReference>
<gene>
    <name evidence="8" type="ORF">ACFQ2T_03580</name>
</gene>
<keyword evidence="2 6" id="KW-0812">Transmembrane</keyword>
<keyword evidence="5 6" id="KW-0472">Membrane</keyword>
<dbReference type="EMBL" id="JBHTLN010000001">
    <property type="protein sequence ID" value="MFD1121570.1"/>
    <property type="molecule type" value="Genomic_DNA"/>
</dbReference>
<evidence type="ECO:0000313" key="8">
    <source>
        <dbReference type="EMBL" id="MFD1121570.1"/>
    </source>
</evidence>
<evidence type="ECO:0000256" key="4">
    <source>
        <dbReference type="ARBA" id="ARBA00022989"/>
    </source>
</evidence>
<keyword evidence="9" id="KW-1185">Reference proteome</keyword>
<comment type="subcellular location">
    <subcellularLocation>
        <location evidence="1">Membrane</location>
        <topology evidence="1">Multi-pass membrane protein</topology>
    </subcellularLocation>
</comment>
<evidence type="ECO:0000256" key="2">
    <source>
        <dbReference type="ARBA" id="ARBA00022692"/>
    </source>
</evidence>
<dbReference type="InterPro" id="IPR002524">
    <property type="entry name" value="Cation_efflux"/>
</dbReference>
<proteinExistence type="predicted"/>
<feature type="domain" description="Cation efflux protein transmembrane" evidence="7">
    <location>
        <begin position="48"/>
        <end position="228"/>
    </location>
</feature>
<accession>A0ABW3PBT1</accession>
<name>A0ABW3PBT1_9PROT</name>
<dbReference type="Gene3D" id="1.20.1510.10">
    <property type="entry name" value="Cation efflux protein transmembrane domain"/>
    <property type="match status" value="1"/>
</dbReference>
<feature type="transmembrane region" description="Helical" evidence="6">
    <location>
        <begin position="177"/>
        <end position="202"/>
    </location>
</feature>
<feature type="transmembrane region" description="Helical" evidence="6">
    <location>
        <begin position="136"/>
        <end position="156"/>
    </location>
</feature>
<evidence type="ECO:0000256" key="1">
    <source>
        <dbReference type="ARBA" id="ARBA00004141"/>
    </source>
</evidence>
<dbReference type="RefSeq" id="WP_379030605.1">
    <property type="nucleotide sequence ID" value="NZ_JBHTLN010000001.1"/>
</dbReference>
<dbReference type="SUPFAM" id="SSF161111">
    <property type="entry name" value="Cation efflux protein transmembrane domain-like"/>
    <property type="match status" value="1"/>
</dbReference>
<dbReference type="Proteomes" id="UP001597206">
    <property type="component" value="Unassembled WGS sequence"/>
</dbReference>
<comment type="caution">
    <text evidence="8">The sequence shown here is derived from an EMBL/GenBank/DDBJ whole genome shotgun (WGS) entry which is preliminary data.</text>
</comment>
<evidence type="ECO:0000313" key="9">
    <source>
        <dbReference type="Proteomes" id="UP001597206"/>
    </source>
</evidence>
<protein>
    <submittedName>
        <fullName evidence="8">Cation diffusion facilitator family transporter</fullName>
    </submittedName>
</protein>
<evidence type="ECO:0000259" key="7">
    <source>
        <dbReference type="Pfam" id="PF01545"/>
    </source>
</evidence>